<keyword evidence="2" id="KW-1185">Reference proteome</keyword>
<evidence type="ECO:0000313" key="2">
    <source>
        <dbReference type="Proteomes" id="UP000256405"/>
    </source>
</evidence>
<proteinExistence type="predicted"/>
<sequence>MKKVILVFSLFILGTGISLAERKGYSMEDYMCSQYSMWSGCDVIVSSCVPNSLASCDVSAQVPCEEVCVGGV</sequence>
<gene>
    <name evidence="1" type="ORF">C8N25_14815</name>
</gene>
<organism evidence="1 2">
    <name type="scientific">Algoriphagus antarcticus</name>
    <dbReference type="NCBI Taxonomy" id="238540"/>
    <lineage>
        <taxon>Bacteria</taxon>
        <taxon>Pseudomonadati</taxon>
        <taxon>Bacteroidota</taxon>
        <taxon>Cytophagia</taxon>
        <taxon>Cytophagales</taxon>
        <taxon>Cyclobacteriaceae</taxon>
        <taxon>Algoriphagus</taxon>
    </lineage>
</organism>
<name>A0A3E0D475_9BACT</name>
<comment type="caution">
    <text evidence="1">The sequence shown here is derived from an EMBL/GenBank/DDBJ whole genome shotgun (WGS) entry which is preliminary data.</text>
</comment>
<dbReference type="Proteomes" id="UP000256405">
    <property type="component" value="Unassembled WGS sequence"/>
</dbReference>
<dbReference type="AlphaFoldDB" id="A0A3E0D475"/>
<evidence type="ECO:0000313" key="1">
    <source>
        <dbReference type="EMBL" id="REG76935.1"/>
    </source>
</evidence>
<reference evidence="1 2" key="1">
    <citation type="submission" date="2018-08" db="EMBL/GenBank/DDBJ databases">
        <title>Genomic Encyclopedia of Archaeal and Bacterial Type Strains, Phase II (KMG-II): from individual species to whole genera.</title>
        <authorList>
            <person name="Goeker M."/>
        </authorList>
    </citation>
    <scope>NUCLEOTIDE SEQUENCE [LARGE SCALE GENOMIC DNA]</scope>
    <source>
        <strain evidence="1 2">DSM 15986</strain>
    </source>
</reference>
<accession>A0A3E0D475</accession>
<protein>
    <submittedName>
        <fullName evidence="1">Uncharacterized protein</fullName>
    </submittedName>
</protein>
<dbReference type="EMBL" id="QUNF01000048">
    <property type="protein sequence ID" value="REG76935.1"/>
    <property type="molecule type" value="Genomic_DNA"/>
</dbReference>